<proteinExistence type="predicted"/>
<keyword evidence="2" id="KW-1185">Reference proteome</keyword>
<dbReference type="EMBL" id="WMJZ01000033">
    <property type="protein sequence ID" value="MTH48274.1"/>
    <property type="molecule type" value="Genomic_DNA"/>
</dbReference>
<dbReference type="RefSeq" id="WP_155109757.1">
    <property type="nucleotide sequence ID" value="NZ_WMJZ01000033.1"/>
</dbReference>
<protein>
    <submittedName>
        <fullName evidence="1">Uncharacterized protein</fullName>
    </submittedName>
</protein>
<gene>
    <name evidence="1" type="ORF">GJV78_18850</name>
</gene>
<comment type="caution">
    <text evidence="1">The sequence shown here is derived from an EMBL/GenBank/DDBJ whole genome shotgun (WGS) entry which is preliminary data.</text>
</comment>
<dbReference type="Proteomes" id="UP000477739">
    <property type="component" value="Unassembled WGS sequence"/>
</dbReference>
<dbReference type="OrthoDB" id="6631003at2"/>
<sequence>MACHFIDEKTHEKNAISRNHRAAWTIAELRLVEQHYGITGTAQIAEALGRTIDAIRWVVRNHKFNLMEPYQPWTEEEKDIIRTRFAAGDSITRIMPLLSGRTRGAIYLMKDKLNAHSTRRWSEQEHQILAQYYPVEGMTVADRLPGRTRVAIRQAVYAMGLRLLGSEIKTVQAWRREEQQRLETHQHLSLAELAALFPERTQVAVRKVRKALVRMRNRQKIRVK</sequence>
<name>A0A6L6IQN7_9ENTR</name>
<organism evidence="1 2">
    <name type="scientific">Intestinirhabdus alba</name>
    <dbReference type="NCBI Taxonomy" id="2899544"/>
    <lineage>
        <taxon>Bacteria</taxon>
        <taxon>Pseudomonadati</taxon>
        <taxon>Pseudomonadota</taxon>
        <taxon>Gammaproteobacteria</taxon>
        <taxon>Enterobacterales</taxon>
        <taxon>Enterobacteriaceae</taxon>
        <taxon>Intestinirhabdus</taxon>
    </lineage>
</organism>
<evidence type="ECO:0000313" key="1">
    <source>
        <dbReference type="EMBL" id="MTH48274.1"/>
    </source>
</evidence>
<dbReference type="AlphaFoldDB" id="A0A6L6IQN7"/>
<evidence type="ECO:0000313" key="2">
    <source>
        <dbReference type="Proteomes" id="UP000477739"/>
    </source>
</evidence>
<accession>A0A6L6IQN7</accession>
<reference evidence="1 2" key="1">
    <citation type="submission" date="2019-11" db="EMBL/GenBank/DDBJ databases">
        <title>Escherichia alba sp. nov. isolated from the gut of plastic-eating superworms Zophobas atratus.</title>
        <authorList>
            <person name="Yang Y."/>
        </authorList>
    </citation>
    <scope>NUCLEOTIDE SEQUENCE [LARGE SCALE GENOMIC DNA]</scope>
    <source>
        <strain evidence="2">BIT-B35</strain>
    </source>
</reference>